<dbReference type="Pfam" id="PF01478">
    <property type="entry name" value="Peptidase_A24"/>
    <property type="match status" value="1"/>
</dbReference>
<evidence type="ECO:0000256" key="2">
    <source>
        <dbReference type="ARBA" id="ARBA00005801"/>
    </source>
</evidence>
<comment type="function">
    <text evidence="18">Plays an essential role in type IV pili and type II pseudopili formation by proteolytically removing the leader sequence from substrate proteins and subsequently monomethylating the alpha-amino group of the newly exposed N-terminal phenylalanine.</text>
</comment>
<feature type="transmembrane region" description="Helical" evidence="19">
    <location>
        <begin position="153"/>
        <end position="171"/>
    </location>
</feature>
<dbReference type="EMBL" id="OJIN01000104">
    <property type="protein sequence ID" value="SPD73731.1"/>
    <property type="molecule type" value="Genomic_DNA"/>
</dbReference>
<evidence type="ECO:0000259" key="20">
    <source>
        <dbReference type="Pfam" id="PF01478"/>
    </source>
</evidence>
<feature type="transmembrane region" description="Helical" evidence="19">
    <location>
        <begin position="6"/>
        <end position="27"/>
    </location>
</feature>
<dbReference type="EC" id="3.4.23.43" evidence="15 18"/>
<evidence type="ECO:0000256" key="13">
    <source>
        <dbReference type="ARBA" id="ARBA00023268"/>
    </source>
</evidence>
<dbReference type="InterPro" id="IPR010627">
    <property type="entry name" value="Prepilin_pept_A24_N"/>
</dbReference>
<keyword evidence="5 18" id="KW-0489">Methyltransferase</keyword>
<keyword evidence="9 18" id="KW-0812">Transmembrane</keyword>
<comment type="subcellular location">
    <subcellularLocation>
        <location evidence="1">Cell inner membrane</location>
        <topology evidence="1">Multi-pass membrane protein</topology>
    </subcellularLocation>
    <subcellularLocation>
        <location evidence="18">Cell membrane</location>
        <topology evidence="18">Multi-pass membrane protein</topology>
    </subcellularLocation>
</comment>
<evidence type="ECO:0000256" key="8">
    <source>
        <dbReference type="ARBA" id="ARBA00022691"/>
    </source>
</evidence>
<evidence type="ECO:0000256" key="10">
    <source>
        <dbReference type="ARBA" id="ARBA00022801"/>
    </source>
</evidence>
<feature type="transmembrane region" description="Helical" evidence="19">
    <location>
        <begin position="128"/>
        <end position="147"/>
    </location>
</feature>
<evidence type="ECO:0000256" key="9">
    <source>
        <dbReference type="ARBA" id="ARBA00022692"/>
    </source>
</evidence>
<evidence type="ECO:0000256" key="4">
    <source>
        <dbReference type="ARBA" id="ARBA00022519"/>
    </source>
</evidence>
<dbReference type="EC" id="2.1.1.-" evidence="18"/>
<feature type="transmembrane region" description="Helical" evidence="19">
    <location>
        <begin position="235"/>
        <end position="255"/>
    </location>
</feature>
<evidence type="ECO:0000256" key="14">
    <source>
        <dbReference type="ARBA" id="ARBA00050401"/>
    </source>
</evidence>
<dbReference type="GO" id="GO:0008168">
    <property type="term" value="F:methyltransferase activity"/>
    <property type="evidence" value="ECO:0007669"/>
    <property type="project" value="UniProtKB-KW"/>
</dbReference>
<keyword evidence="4" id="KW-0997">Cell inner membrane</keyword>
<dbReference type="Pfam" id="PF06750">
    <property type="entry name" value="A24_N_bact"/>
    <property type="match status" value="1"/>
</dbReference>
<evidence type="ECO:0000256" key="7">
    <source>
        <dbReference type="ARBA" id="ARBA00022679"/>
    </source>
</evidence>
<keyword evidence="8" id="KW-0949">S-adenosyl-L-methionine</keyword>
<dbReference type="InterPro" id="IPR000045">
    <property type="entry name" value="Prepilin_IV_endopep_pep"/>
</dbReference>
<keyword evidence="10 18" id="KW-0378">Hydrolase</keyword>
<dbReference type="InterPro" id="IPR050882">
    <property type="entry name" value="Prepilin_peptidase/N-MTase"/>
</dbReference>
<feature type="domain" description="Prepilin type IV endopeptidase peptidase" evidence="20">
    <location>
        <begin position="106"/>
        <end position="216"/>
    </location>
</feature>
<feature type="transmembrane region" description="Helical" evidence="19">
    <location>
        <begin position="200"/>
        <end position="223"/>
    </location>
</feature>
<evidence type="ECO:0000256" key="6">
    <source>
        <dbReference type="ARBA" id="ARBA00022670"/>
    </source>
</evidence>
<evidence type="ECO:0000256" key="12">
    <source>
        <dbReference type="ARBA" id="ARBA00023136"/>
    </source>
</evidence>
<dbReference type="AlphaFoldDB" id="A0A445MWK7"/>
<name>A0A445MWK7_9BACT</name>
<protein>
    <recommendedName>
        <fullName evidence="16 18">Prepilin leader peptidase/N-methyltransferase</fullName>
        <ecNumber evidence="18">2.1.1.-</ecNumber>
        <ecNumber evidence="15 18">3.4.23.43</ecNumber>
    </recommendedName>
</protein>
<organism evidence="22">
    <name type="scientific">uncultured Desulfobacterium sp</name>
    <dbReference type="NCBI Taxonomy" id="201089"/>
    <lineage>
        <taxon>Bacteria</taxon>
        <taxon>Pseudomonadati</taxon>
        <taxon>Thermodesulfobacteriota</taxon>
        <taxon>Desulfobacteria</taxon>
        <taxon>Desulfobacterales</taxon>
        <taxon>Desulfobacteriaceae</taxon>
        <taxon>Desulfobacterium</taxon>
        <taxon>environmental samples</taxon>
    </lineage>
</organism>
<dbReference type="GO" id="GO:0006465">
    <property type="term" value="P:signal peptide processing"/>
    <property type="evidence" value="ECO:0007669"/>
    <property type="project" value="TreeGrafter"/>
</dbReference>
<accession>A0A445MWK7</accession>
<keyword evidence="13 18" id="KW-0511">Multifunctional enzyme</keyword>
<comment type="similarity">
    <text evidence="2 17">Belongs to the peptidase A24 family.</text>
</comment>
<evidence type="ECO:0000256" key="5">
    <source>
        <dbReference type="ARBA" id="ARBA00022603"/>
    </source>
</evidence>
<feature type="domain" description="Prepilin peptidase A24 N-terminal" evidence="21">
    <location>
        <begin position="13"/>
        <end position="95"/>
    </location>
</feature>
<evidence type="ECO:0000256" key="17">
    <source>
        <dbReference type="RuleBase" id="RU003793"/>
    </source>
</evidence>
<feature type="transmembrane region" description="Helical" evidence="19">
    <location>
        <begin position="74"/>
        <end position="96"/>
    </location>
</feature>
<dbReference type="GO" id="GO:0005886">
    <property type="term" value="C:plasma membrane"/>
    <property type="evidence" value="ECO:0007669"/>
    <property type="project" value="UniProtKB-SubCell"/>
</dbReference>
<evidence type="ECO:0000313" key="22">
    <source>
        <dbReference type="EMBL" id="SPD73731.1"/>
    </source>
</evidence>
<dbReference type="PANTHER" id="PTHR30487:SF0">
    <property type="entry name" value="PREPILIN LEADER PEPTIDASE_N-METHYLTRANSFERASE-RELATED"/>
    <property type="match status" value="1"/>
</dbReference>
<evidence type="ECO:0000256" key="11">
    <source>
        <dbReference type="ARBA" id="ARBA00022989"/>
    </source>
</evidence>
<keyword evidence="11 19" id="KW-1133">Transmembrane helix</keyword>
<evidence type="ECO:0000256" key="19">
    <source>
        <dbReference type="SAM" id="Phobius"/>
    </source>
</evidence>
<keyword evidence="3" id="KW-1003">Cell membrane</keyword>
<evidence type="ECO:0000256" key="15">
    <source>
        <dbReference type="ARBA" id="ARBA00067082"/>
    </source>
</evidence>
<dbReference type="PANTHER" id="PTHR30487">
    <property type="entry name" value="TYPE 4 PREPILIN-LIKE PROTEINS LEADER PEPTIDE-PROCESSING ENZYME"/>
    <property type="match status" value="1"/>
</dbReference>
<dbReference type="PRINTS" id="PR00864">
    <property type="entry name" value="PREPILNPTASE"/>
</dbReference>
<keyword evidence="7 18" id="KW-0808">Transferase</keyword>
<proteinExistence type="inferred from homology"/>
<keyword evidence="12 19" id="KW-0472">Membrane</keyword>
<evidence type="ECO:0000256" key="16">
    <source>
        <dbReference type="ARBA" id="ARBA00071870"/>
    </source>
</evidence>
<keyword evidence="6 18" id="KW-0645">Protease</keyword>
<evidence type="ECO:0000259" key="21">
    <source>
        <dbReference type="Pfam" id="PF06750"/>
    </source>
</evidence>
<evidence type="ECO:0000256" key="18">
    <source>
        <dbReference type="RuleBase" id="RU003794"/>
    </source>
</evidence>
<feature type="transmembrane region" description="Helical" evidence="19">
    <location>
        <begin position="102"/>
        <end position="121"/>
    </location>
</feature>
<dbReference type="GO" id="GO:0032259">
    <property type="term" value="P:methylation"/>
    <property type="evidence" value="ECO:0007669"/>
    <property type="project" value="UniProtKB-KW"/>
</dbReference>
<sequence length="258" mass="28310">MDIQSLMVVYSALIGLALGSFVNVCIYRIPLKRSIISPPSSCPHCGNRVRFYDNIPLISYILLRGKCRYCRTPLAWHYPAVEAMIGLLSLSLFIRYGVSYQYLLWLLFTSVLVAITFIDLHHQIIPDVISLPGIIAGLAASLAPGAAVMWHEAIIGIIAGGGCLYLVAVIYQRLTGRDGMGGGDIKLLAMIGAWMGWRSLPIIIFLSSLVGAVIGLCFLLASGKGLRVRIPFGPFLSLAALVYLFFGPEILNWYYKLL</sequence>
<dbReference type="InterPro" id="IPR014032">
    <property type="entry name" value="Peptidase_A24A_bac"/>
</dbReference>
<dbReference type="Gene3D" id="1.20.120.1220">
    <property type="match status" value="1"/>
</dbReference>
<comment type="catalytic activity">
    <reaction evidence="14 18">
        <text>Typically cleaves a -Gly-|-Phe- bond to release an N-terminal, basic peptide of 5-8 residues from type IV prepilin, and then N-methylates the new N-terminal amino group, the methyl donor being S-adenosyl-L-methionine.</text>
        <dbReference type="EC" id="3.4.23.43"/>
    </reaction>
</comment>
<evidence type="ECO:0000256" key="1">
    <source>
        <dbReference type="ARBA" id="ARBA00004429"/>
    </source>
</evidence>
<dbReference type="FunFam" id="1.20.120.1220:FF:000001">
    <property type="entry name" value="Type 4 prepilin-like proteins leader peptide-processing enzyme"/>
    <property type="match status" value="1"/>
</dbReference>
<evidence type="ECO:0000256" key="3">
    <source>
        <dbReference type="ARBA" id="ARBA00022475"/>
    </source>
</evidence>
<reference evidence="22" key="1">
    <citation type="submission" date="2018-01" db="EMBL/GenBank/DDBJ databases">
        <authorList>
            <person name="Regsiter A."/>
            <person name="William W."/>
        </authorList>
    </citation>
    <scope>NUCLEOTIDE SEQUENCE</scope>
    <source>
        <strain evidence="22">TRIP AH-1</strain>
    </source>
</reference>
<dbReference type="GO" id="GO:0004190">
    <property type="term" value="F:aspartic-type endopeptidase activity"/>
    <property type="evidence" value="ECO:0007669"/>
    <property type="project" value="UniProtKB-EC"/>
</dbReference>
<gene>
    <name evidence="22" type="ORF">PITCH_A1920070</name>
</gene>